<accession>A0A9W6CQ76</accession>
<dbReference type="Proteomes" id="UP001245370">
    <property type="component" value="Unassembled WGS sequence"/>
</dbReference>
<proteinExistence type="predicted"/>
<comment type="pathway">
    <text evidence="2">Glycan biosynthesis; alginate biosynthesis.</text>
</comment>
<evidence type="ECO:0000313" key="9">
    <source>
        <dbReference type="EMBL" id="MDR6335287.1"/>
    </source>
</evidence>
<name>A0A9W6CQ76_XANFL</name>
<evidence type="ECO:0000313" key="8">
    <source>
        <dbReference type="EMBL" id="GLI24162.1"/>
    </source>
</evidence>
<evidence type="ECO:0000256" key="3">
    <source>
        <dbReference type="ARBA" id="ARBA00022679"/>
    </source>
</evidence>
<keyword evidence="6" id="KW-0016">Alginate biosynthesis</keyword>
<keyword evidence="4" id="KW-0732">Signal</keyword>
<evidence type="ECO:0000256" key="1">
    <source>
        <dbReference type="ARBA" id="ARBA00004418"/>
    </source>
</evidence>
<dbReference type="Pfam" id="PF16822">
    <property type="entry name" value="ALGX"/>
    <property type="match status" value="1"/>
</dbReference>
<evidence type="ECO:0000256" key="6">
    <source>
        <dbReference type="ARBA" id="ARBA00022841"/>
    </source>
</evidence>
<dbReference type="InterPro" id="IPR031811">
    <property type="entry name" value="ALGX/ALGJ_SGNH-like"/>
</dbReference>
<reference evidence="9 11" key="2">
    <citation type="submission" date="2023-07" db="EMBL/GenBank/DDBJ databases">
        <title>Genomic Encyclopedia of Type Strains, Phase IV (KMG-IV): sequencing the most valuable type-strain genomes for metagenomic binning, comparative biology and taxonomic classification.</title>
        <authorList>
            <person name="Goeker M."/>
        </authorList>
    </citation>
    <scope>NUCLEOTIDE SEQUENCE [LARGE SCALE GENOMIC DNA]</scope>
    <source>
        <strain evidence="9 11">DSM 338</strain>
    </source>
</reference>
<reference evidence="8" key="1">
    <citation type="submission" date="2022-12" db="EMBL/GenBank/DDBJ databases">
        <title>Reference genome sequencing for broad-spectrum identification of bacterial and archaeal isolates by mass spectrometry.</title>
        <authorList>
            <person name="Sekiguchi Y."/>
            <person name="Tourlousse D.M."/>
        </authorList>
    </citation>
    <scope>NUCLEOTIDE SEQUENCE</scope>
    <source>
        <strain evidence="8">301</strain>
    </source>
</reference>
<dbReference type="GeneID" id="95764612"/>
<dbReference type="GO" id="GO:0016740">
    <property type="term" value="F:transferase activity"/>
    <property type="evidence" value="ECO:0007669"/>
    <property type="project" value="UniProtKB-KW"/>
</dbReference>
<evidence type="ECO:0000313" key="10">
    <source>
        <dbReference type="Proteomes" id="UP001144397"/>
    </source>
</evidence>
<gene>
    <name evidence="9" type="ORF">GGQ86_003782</name>
    <name evidence="8" type="ORF">XFLAVUS301_38360</name>
</gene>
<dbReference type="EMBL" id="JAVDPY010000007">
    <property type="protein sequence ID" value="MDR6335287.1"/>
    <property type="molecule type" value="Genomic_DNA"/>
</dbReference>
<sequence length="365" mass="40368">MPLLMSFRRWWAVIFFAILTLPTIGLVAPDLPAPLRTVAAPESRWWEDAARRLDPYINNVFGFRGAVLTAHRSYVRFIGDTQGDLALKGENGSLFLKDEHALEQSLGQLVRPEAVTSIVALAERMNAYMKAHGGRFVVLIPPNGHTTNFENLPAYARRLKVSPTEYDLVAEKMKAAGITFVDMRPILAEAKKTGPVHWRYDTHWNQRGQLLGFNAAMAAAGRPDLEVKPEDALGPPEPRLTGDLLRATGAPVPNPPDVMFPPKGPMVAPKDPKLIPGIFKPVPDNDPFQPYAIDTGHAGPRIMVIGDSFSQGSWRGLGVSQASAYAWMHHRYCRFEMGAVERFKPDILIYAPTERAMPCKGTPAE</sequence>
<feature type="domain" description="AlgX/AlgJ SGNH hydrolase-like" evidence="7">
    <location>
        <begin position="88"/>
        <end position="247"/>
    </location>
</feature>
<comment type="subcellular location">
    <subcellularLocation>
        <location evidence="1">Periplasm</location>
    </subcellularLocation>
</comment>
<dbReference type="GO" id="GO:0042121">
    <property type="term" value="P:alginic acid biosynthetic process"/>
    <property type="evidence" value="ECO:0007669"/>
    <property type="project" value="UniProtKB-KW"/>
</dbReference>
<keyword evidence="5" id="KW-0574">Periplasm</keyword>
<protein>
    <recommendedName>
        <fullName evidence="7">AlgX/AlgJ SGNH hydrolase-like domain-containing protein</fullName>
    </recommendedName>
</protein>
<comment type="caution">
    <text evidence="8">The sequence shown here is derived from an EMBL/GenBank/DDBJ whole genome shotgun (WGS) entry which is preliminary data.</text>
</comment>
<keyword evidence="3" id="KW-0808">Transferase</keyword>
<dbReference type="AlphaFoldDB" id="A0A9W6CQ76"/>
<dbReference type="GO" id="GO:0042597">
    <property type="term" value="C:periplasmic space"/>
    <property type="evidence" value="ECO:0007669"/>
    <property type="project" value="UniProtKB-SubCell"/>
</dbReference>
<dbReference type="RefSeq" id="WP_281808965.1">
    <property type="nucleotide sequence ID" value="NZ_BSDO01000006.1"/>
</dbReference>
<evidence type="ECO:0000256" key="4">
    <source>
        <dbReference type="ARBA" id="ARBA00022729"/>
    </source>
</evidence>
<evidence type="ECO:0000313" key="11">
    <source>
        <dbReference type="Proteomes" id="UP001245370"/>
    </source>
</evidence>
<evidence type="ECO:0000259" key="7">
    <source>
        <dbReference type="Pfam" id="PF16822"/>
    </source>
</evidence>
<evidence type="ECO:0000256" key="2">
    <source>
        <dbReference type="ARBA" id="ARBA00005182"/>
    </source>
</evidence>
<dbReference type="EMBL" id="BSDO01000006">
    <property type="protein sequence ID" value="GLI24162.1"/>
    <property type="molecule type" value="Genomic_DNA"/>
</dbReference>
<keyword evidence="11" id="KW-1185">Reference proteome</keyword>
<evidence type="ECO:0000256" key="5">
    <source>
        <dbReference type="ARBA" id="ARBA00022764"/>
    </source>
</evidence>
<dbReference type="Proteomes" id="UP001144397">
    <property type="component" value="Unassembled WGS sequence"/>
</dbReference>
<organism evidence="8 10">
    <name type="scientific">Xanthobacter flavus</name>
    <dbReference type="NCBI Taxonomy" id="281"/>
    <lineage>
        <taxon>Bacteria</taxon>
        <taxon>Pseudomonadati</taxon>
        <taxon>Pseudomonadota</taxon>
        <taxon>Alphaproteobacteria</taxon>
        <taxon>Hyphomicrobiales</taxon>
        <taxon>Xanthobacteraceae</taxon>
        <taxon>Xanthobacter</taxon>
    </lineage>
</organism>